<dbReference type="InterPro" id="IPR000253">
    <property type="entry name" value="FHA_dom"/>
</dbReference>
<protein>
    <recommendedName>
        <fullName evidence="2">FHA domain-containing protein</fullName>
    </recommendedName>
</protein>
<comment type="caution">
    <text evidence="3">The sequence shown here is derived from an EMBL/GenBank/DDBJ whole genome shotgun (WGS) entry which is preliminary data.</text>
</comment>
<gene>
    <name evidence="3" type="ORF">LSAT_V11C400212920</name>
</gene>
<dbReference type="SUPFAM" id="SSF49879">
    <property type="entry name" value="SMAD/FHA domain"/>
    <property type="match status" value="1"/>
</dbReference>
<dbReference type="PROSITE" id="PS50006">
    <property type="entry name" value="FHA_DOMAIN"/>
    <property type="match status" value="1"/>
</dbReference>
<dbReference type="InterPro" id="IPR008984">
    <property type="entry name" value="SMAD_FHA_dom_sf"/>
</dbReference>
<feature type="region of interest" description="Disordered" evidence="1">
    <location>
        <begin position="389"/>
        <end position="414"/>
    </location>
</feature>
<organism evidence="3 4">
    <name type="scientific">Lactuca sativa</name>
    <name type="common">Garden lettuce</name>
    <dbReference type="NCBI Taxonomy" id="4236"/>
    <lineage>
        <taxon>Eukaryota</taxon>
        <taxon>Viridiplantae</taxon>
        <taxon>Streptophyta</taxon>
        <taxon>Embryophyta</taxon>
        <taxon>Tracheophyta</taxon>
        <taxon>Spermatophyta</taxon>
        <taxon>Magnoliopsida</taxon>
        <taxon>eudicotyledons</taxon>
        <taxon>Gunneridae</taxon>
        <taxon>Pentapetalae</taxon>
        <taxon>asterids</taxon>
        <taxon>campanulids</taxon>
        <taxon>Asterales</taxon>
        <taxon>Asteraceae</taxon>
        <taxon>Cichorioideae</taxon>
        <taxon>Cichorieae</taxon>
        <taxon>Lactucinae</taxon>
        <taxon>Lactuca</taxon>
    </lineage>
</organism>
<sequence>MECSILKLVIEKGPREGESLEYSSGSIVKIGRIVRGNTIGIKDAGISTKHISIEFDNESSKWEVTDLDSSNGTILNGQMLLPNVPSTLEDGDCIKIGELTSIIVKIGGVQSTIRPQRNPRRKGKSGVAADVERERSGGKLGLDGDLGENAVEEPVPKRNLRPRGKKAADSKTEVESLNVKRTLRSSKNEDKASSISTLNQISEDTSTDVRQAADQVVPVEQRKTRGRKKQLPVPHTTDDPDLDKGKPAETVLPVNVKKTRRGRKGLLTEPEPLEDLQTSESVRAHMTEEPTSTQEDHEKNVVKNSGLEENLDANHEPSQDHVAEKLVSTQESCEQRESLVDQSLVKETSVDTSRWQDLEKMTLGDFFDYLEWYLPKEIIEKTEEIISQLPEKNRKYHEARLQRNEKDKEKQAMD</sequence>
<dbReference type="Gene3D" id="2.60.200.20">
    <property type="match status" value="1"/>
</dbReference>
<feature type="compositionally biased region" description="Basic and acidic residues" evidence="1">
    <location>
        <begin position="236"/>
        <end position="247"/>
    </location>
</feature>
<feature type="compositionally biased region" description="Polar residues" evidence="1">
    <location>
        <begin position="193"/>
        <end position="204"/>
    </location>
</feature>
<feature type="compositionally biased region" description="Basic and acidic residues" evidence="1">
    <location>
        <begin position="391"/>
        <end position="414"/>
    </location>
</feature>
<dbReference type="OrthoDB" id="687730at2759"/>
<accession>A0A9R1VKQ3</accession>
<dbReference type="PANTHER" id="PTHR23308">
    <property type="entry name" value="NUCLEAR INHIBITOR OF PROTEIN PHOSPHATASE-1"/>
    <property type="match status" value="1"/>
</dbReference>
<dbReference type="SMART" id="SM00240">
    <property type="entry name" value="FHA"/>
    <property type="match status" value="1"/>
</dbReference>
<evidence type="ECO:0000256" key="1">
    <source>
        <dbReference type="SAM" id="MobiDB-lite"/>
    </source>
</evidence>
<evidence type="ECO:0000313" key="4">
    <source>
        <dbReference type="Proteomes" id="UP000235145"/>
    </source>
</evidence>
<evidence type="ECO:0000259" key="2">
    <source>
        <dbReference type="PROSITE" id="PS50006"/>
    </source>
</evidence>
<dbReference type="InterPro" id="IPR050923">
    <property type="entry name" value="Cell_Proc_Reg/RNA_Proc"/>
</dbReference>
<reference evidence="3 4" key="1">
    <citation type="journal article" date="2017" name="Nat. Commun.">
        <title>Genome assembly with in vitro proximity ligation data and whole-genome triplication in lettuce.</title>
        <authorList>
            <person name="Reyes-Chin-Wo S."/>
            <person name="Wang Z."/>
            <person name="Yang X."/>
            <person name="Kozik A."/>
            <person name="Arikit S."/>
            <person name="Song C."/>
            <person name="Xia L."/>
            <person name="Froenicke L."/>
            <person name="Lavelle D.O."/>
            <person name="Truco M.J."/>
            <person name="Xia R."/>
            <person name="Zhu S."/>
            <person name="Xu C."/>
            <person name="Xu H."/>
            <person name="Xu X."/>
            <person name="Cox K."/>
            <person name="Korf I."/>
            <person name="Meyers B.C."/>
            <person name="Michelmore R.W."/>
        </authorList>
    </citation>
    <scope>NUCLEOTIDE SEQUENCE [LARGE SCALE GENOMIC DNA]</scope>
    <source>
        <strain evidence="4">cv. Salinas</strain>
        <tissue evidence="3">Seedlings</tissue>
    </source>
</reference>
<feature type="compositionally biased region" description="Basic and acidic residues" evidence="1">
    <location>
        <begin position="312"/>
        <end position="324"/>
    </location>
</feature>
<dbReference type="GO" id="GO:0003729">
    <property type="term" value="F:mRNA binding"/>
    <property type="evidence" value="ECO:0000318"/>
    <property type="project" value="GO_Central"/>
</dbReference>
<proteinExistence type="predicted"/>
<evidence type="ECO:0000313" key="3">
    <source>
        <dbReference type="EMBL" id="KAJ0209107.1"/>
    </source>
</evidence>
<dbReference type="Pfam" id="PF00498">
    <property type="entry name" value="FHA"/>
    <property type="match status" value="1"/>
</dbReference>
<name>A0A9R1VKQ3_LACSA</name>
<dbReference type="AlphaFoldDB" id="A0A9R1VKQ3"/>
<dbReference type="Proteomes" id="UP000235145">
    <property type="component" value="Unassembled WGS sequence"/>
</dbReference>
<feature type="domain" description="FHA" evidence="2">
    <location>
        <begin position="28"/>
        <end position="80"/>
    </location>
</feature>
<feature type="compositionally biased region" description="Basic and acidic residues" evidence="1">
    <location>
        <begin position="282"/>
        <end position="301"/>
    </location>
</feature>
<dbReference type="Gramene" id="rna-gnl|WGS:NBSK|LSAT_4X144160_mrna">
    <property type="protein sequence ID" value="cds-PLY66035.1"/>
    <property type="gene ID" value="gene-LSAT_4X144160"/>
</dbReference>
<feature type="region of interest" description="Disordered" evidence="1">
    <location>
        <begin position="113"/>
        <end position="344"/>
    </location>
</feature>
<dbReference type="EMBL" id="NBSK02000004">
    <property type="protein sequence ID" value="KAJ0209107.1"/>
    <property type="molecule type" value="Genomic_DNA"/>
</dbReference>
<keyword evidence="4" id="KW-1185">Reference proteome</keyword>